<sequence>MQLPSNLRHILSVVAMFAVILVGCDSGGSGGGSDVPEPSITGVSPTEGAIGTELTLEGSDFETGANVTVDGVAASSVTVESPTRLFAVVPSGITTETPVDVTVLNNESKTASEADAFTAIPPKLSFVNSATRPSGQVGSTVILDGDAFGDVQGTGTVYFNYDESAGTGIAATIQADDDWTNSFIVTTVPSGASDGPVVVETEVGVSESIPFNVTDGASFSPSNINWTQTSSLPTGVSSHDASFAQFENANGDTKRYVYVTGGIDAQDNALTQAIGGELVQQGEVSSWAQVTDLPNSLAHHATVAATRFNSRVDTTGHLYSIGGIDASSNVVSSVNRAQINPDGTLGTWNSETALPQPLHNADAVLFRSAIYVVGGATTGNAPVATVYKAEIDTSGTIGTWEQQQDLPTAIAHHGLVSFGGYLYTVGGNTAAVDPNSNTNSNTRTGAISNGEINLRTGEISGWSANPNELGKSREKHSTLVSGGFVFVSSGIYSAAAQGSSENTYAQINSDGTIGSFSGATGSNTLLSEGGNNLYNQAAVSYTDSQGVAHVLIIGGDDVNVPGNKQADVLYY</sequence>
<organism evidence="2 3">
    <name type="scientific">Longibacter salinarum</name>
    <dbReference type="NCBI Taxonomy" id="1850348"/>
    <lineage>
        <taxon>Bacteria</taxon>
        <taxon>Pseudomonadati</taxon>
        <taxon>Rhodothermota</taxon>
        <taxon>Rhodothermia</taxon>
        <taxon>Rhodothermales</taxon>
        <taxon>Salisaetaceae</taxon>
        <taxon>Longibacter</taxon>
    </lineage>
</organism>
<dbReference type="SUPFAM" id="SSF81296">
    <property type="entry name" value="E set domains"/>
    <property type="match status" value="1"/>
</dbReference>
<dbReference type="EMBL" id="PDEQ01000012">
    <property type="protein sequence ID" value="PEN11095.1"/>
    <property type="molecule type" value="Genomic_DNA"/>
</dbReference>
<evidence type="ECO:0000313" key="3">
    <source>
        <dbReference type="Proteomes" id="UP000220102"/>
    </source>
</evidence>
<keyword evidence="3" id="KW-1185">Reference proteome</keyword>
<dbReference type="SUPFAM" id="SSF117281">
    <property type="entry name" value="Kelch motif"/>
    <property type="match status" value="1"/>
</dbReference>
<feature type="domain" description="IPT/TIG" evidence="1">
    <location>
        <begin position="38"/>
        <end position="117"/>
    </location>
</feature>
<dbReference type="OrthoDB" id="1524003at2"/>
<proteinExistence type="predicted"/>
<reference evidence="2 3" key="1">
    <citation type="submission" date="2017-10" db="EMBL/GenBank/DDBJ databases">
        <title>Draft genome of Longibacter Salinarum.</title>
        <authorList>
            <person name="Goh K.M."/>
            <person name="Shamsir M.S."/>
            <person name="Lim S.W."/>
        </authorList>
    </citation>
    <scope>NUCLEOTIDE SEQUENCE [LARGE SCALE GENOMIC DNA]</scope>
    <source>
        <strain evidence="2 3">KCTC 52045</strain>
    </source>
</reference>
<dbReference type="Gene3D" id="2.60.40.10">
    <property type="entry name" value="Immunoglobulins"/>
    <property type="match status" value="2"/>
</dbReference>
<dbReference type="PANTHER" id="PTHR46375">
    <property type="entry name" value="KELCH REPEAT AND BTB DOMAIN-CONTAINING PROTEIN 13-RELATED"/>
    <property type="match status" value="1"/>
</dbReference>
<comment type="caution">
    <text evidence="2">The sequence shown here is derived from an EMBL/GenBank/DDBJ whole genome shotgun (WGS) entry which is preliminary data.</text>
</comment>
<name>A0A2A8CTR3_9BACT</name>
<dbReference type="AlphaFoldDB" id="A0A2A8CTR3"/>
<dbReference type="InterPro" id="IPR015915">
    <property type="entry name" value="Kelch-typ_b-propeller"/>
</dbReference>
<gene>
    <name evidence="2" type="ORF">CRI94_16880</name>
</gene>
<dbReference type="InterPro" id="IPR052392">
    <property type="entry name" value="Kelch-BTB_domain-containing"/>
</dbReference>
<evidence type="ECO:0000259" key="1">
    <source>
        <dbReference type="Pfam" id="PF01833"/>
    </source>
</evidence>
<dbReference type="InterPro" id="IPR002909">
    <property type="entry name" value="IPT_dom"/>
</dbReference>
<protein>
    <recommendedName>
        <fullName evidence="1">IPT/TIG domain-containing protein</fullName>
    </recommendedName>
</protein>
<dbReference type="Gene3D" id="2.120.10.80">
    <property type="entry name" value="Kelch-type beta propeller"/>
    <property type="match status" value="1"/>
</dbReference>
<dbReference type="InterPro" id="IPR013783">
    <property type="entry name" value="Ig-like_fold"/>
</dbReference>
<dbReference type="RefSeq" id="WP_098079004.1">
    <property type="nucleotide sequence ID" value="NZ_PDEQ01000012.1"/>
</dbReference>
<dbReference type="Proteomes" id="UP000220102">
    <property type="component" value="Unassembled WGS sequence"/>
</dbReference>
<dbReference type="InterPro" id="IPR014756">
    <property type="entry name" value="Ig_E-set"/>
</dbReference>
<dbReference type="CDD" id="cd00102">
    <property type="entry name" value="IPT"/>
    <property type="match status" value="1"/>
</dbReference>
<evidence type="ECO:0000313" key="2">
    <source>
        <dbReference type="EMBL" id="PEN11095.1"/>
    </source>
</evidence>
<dbReference type="Pfam" id="PF01833">
    <property type="entry name" value="TIG"/>
    <property type="match status" value="1"/>
</dbReference>
<accession>A0A2A8CTR3</accession>
<dbReference type="PANTHER" id="PTHR46375:SF3">
    <property type="entry name" value="KELCH REPEAT AND BTB DOMAIN-CONTAINING PROTEIN 13"/>
    <property type="match status" value="1"/>
</dbReference>